<evidence type="ECO:0000313" key="2">
    <source>
        <dbReference type="EMBL" id="WPU91104.1"/>
    </source>
</evidence>
<dbReference type="Proteomes" id="UP001324380">
    <property type="component" value="Chromosome"/>
</dbReference>
<reference evidence="2 3" key="1">
    <citation type="submission" date="2023-11" db="EMBL/GenBank/DDBJ databases">
        <title>Analysis of the Genomes of Mucilaginibacter gossypii cycad 4 and M. sabulilitoris SNA2: microbes with the potential for plant growth promotion.</title>
        <authorList>
            <person name="Hirsch A.M."/>
            <person name="Humm E."/>
            <person name="Rubbi M."/>
            <person name="Del Vecchio G."/>
            <person name="Ha S.M."/>
            <person name="Pellegrini M."/>
            <person name="Gunsalus R.P."/>
        </authorList>
    </citation>
    <scope>NUCLEOTIDE SEQUENCE [LARGE SCALE GENOMIC DNA]</scope>
    <source>
        <strain evidence="2 3">SNA2</strain>
    </source>
</reference>
<feature type="transmembrane region" description="Helical" evidence="1">
    <location>
        <begin position="117"/>
        <end position="141"/>
    </location>
</feature>
<evidence type="ECO:0000256" key="1">
    <source>
        <dbReference type="SAM" id="Phobius"/>
    </source>
</evidence>
<dbReference type="EMBL" id="CP139558">
    <property type="protein sequence ID" value="WPU91104.1"/>
    <property type="molecule type" value="Genomic_DNA"/>
</dbReference>
<accession>A0ABZ0TED8</accession>
<keyword evidence="1" id="KW-0812">Transmembrane</keyword>
<keyword evidence="1" id="KW-1133">Transmembrane helix</keyword>
<dbReference type="RefSeq" id="WP_321560272.1">
    <property type="nucleotide sequence ID" value="NZ_CP139558.1"/>
</dbReference>
<keyword evidence="1" id="KW-0472">Membrane</keyword>
<organism evidence="2 3">
    <name type="scientific">Mucilaginibacter sabulilitoris</name>
    <dbReference type="NCBI Taxonomy" id="1173583"/>
    <lineage>
        <taxon>Bacteria</taxon>
        <taxon>Pseudomonadati</taxon>
        <taxon>Bacteroidota</taxon>
        <taxon>Sphingobacteriia</taxon>
        <taxon>Sphingobacteriales</taxon>
        <taxon>Sphingobacteriaceae</taxon>
        <taxon>Mucilaginibacter</taxon>
    </lineage>
</organism>
<keyword evidence="3" id="KW-1185">Reference proteome</keyword>
<protein>
    <submittedName>
        <fullName evidence="2">Uncharacterized protein</fullName>
    </submittedName>
</protein>
<name>A0ABZ0TED8_9SPHI</name>
<proteinExistence type="predicted"/>
<sequence>MSTLSPFEKLDQVLTALISINNTRIGYEEFRNSFPNYETKEFNEIVLKLEKDGYLLKESVTYGVNEYNRQIVDEFMATFDGRYFMETGGYKIQNERKKAVDEISDRTLKRSQRNENFIVRGTWFAGIVGLLVLTWYIFVWFCPHPHDCFCNIKH</sequence>
<evidence type="ECO:0000313" key="3">
    <source>
        <dbReference type="Proteomes" id="UP001324380"/>
    </source>
</evidence>
<gene>
    <name evidence="2" type="ORF">SNE25_17430</name>
</gene>